<proteinExistence type="predicted"/>
<comment type="caution">
    <text evidence="2">The sequence shown here is derived from an EMBL/GenBank/DDBJ whole genome shotgun (WGS) entry which is preliminary data.</text>
</comment>
<protein>
    <submittedName>
        <fullName evidence="2">LamG domain-containing protein</fullName>
    </submittedName>
</protein>
<evidence type="ECO:0000313" key="2">
    <source>
        <dbReference type="EMBL" id="MDN4121131.1"/>
    </source>
</evidence>
<dbReference type="Pfam" id="PF20254">
    <property type="entry name" value="DMFA2_C"/>
    <property type="match status" value="1"/>
</dbReference>
<name>A0ABT8EIM5_9BURK</name>
<keyword evidence="3" id="KW-1185">Reference proteome</keyword>
<feature type="domain" description="N,N-dimethylformamidase beta subunit-like C-terminal" evidence="1">
    <location>
        <begin position="289"/>
        <end position="728"/>
    </location>
</feature>
<gene>
    <name evidence="2" type="ORF">LMS43_07510</name>
</gene>
<organism evidence="2 3">
    <name type="scientific">Alcaligenes endophyticus</name>
    <dbReference type="NCBI Taxonomy" id="1929088"/>
    <lineage>
        <taxon>Bacteria</taxon>
        <taxon>Pseudomonadati</taxon>
        <taxon>Pseudomonadota</taxon>
        <taxon>Betaproteobacteria</taxon>
        <taxon>Burkholderiales</taxon>
        <taxon>Alcaligenaceae</taxon>
        <taxon>Alcaligenes</taxon>
    </lineage>
</organism>
<accession>A0ABT8EIM5</accession>
<evidence type="ECO:0000313" key="3">
    <source>
        <dbReference type="Proteomes" id="UP001168613"/>
    </source>
</evidence>
<dbReference type="Gene3D" id="2.60.120.200">
    <property type="match status" value="1"/>
</dbReference>
<dbReference type="RefSeq" id="WP_266124762.1">
    <property type="nucleotide sequence ID" value="NZ_JAJHNU010000001.1"/>
</dbReference>
<evidence type="ECO:0000259" key="1">
    <source>
        <dbReference type="Pfam" id="PF20254"/>
    </source>
</evidence>
<reference evidence="2" key="1">
    <citation type="submission" date="2021-11" db="EMBL/GenBank/DDBJ databases">
        <title>Draft genome sequence of Alcaligenes endophyticus type strain CCUG 75668T.</title>
        <authorList>
            <person name="Salva-Serra F."/>
            <person name="Duran R.E."/>
            <person name="Seeger M."/>
            <person name="Moore E.R.B."/>
            <person name="Jaen-Luchoro D."/>
        </authorList>
    </citation>
    <scope>NUCLEOTIDE SEQUENCE</scope>
    <source>
        <strain evidence="2">CCUG 75668</strain>
    </source>
</reference>
<dbReference type="Pfam" id="PF13385">
    <property type="entry name" value="Laminin_G_3"/>
    <property type="match status" value="1"/>
</dbReference>
<dbReference type="EMBL" id="JAJHNU010000001">
    <property type="protein sequence ID" value="MDN4121131.1"/>
    <property type="molecule type" value="Genomic_DNA"/>
</dbReference>
<dbReference type="Proteomes" id="UP001168613">
    <property type="component" value="Unassembled WGS sequence"/>
</dbReference>
<sequence length="750" mass="83329">MLKITAYSDKISVAPGDELQVMVNCEHPQYQAELVRIRCGDDNPDGPGVKMDPIATDLPEHFTGRTQTIYAGSYGQVEPFPSLTASEDFSLSCWIMPTTPGKGEQTIMGQYNAANQAGYALIVDEQGSLGLRVGDGTNIEVVSTGKAFVPWEWYFVAATYQRATGKVQLTQIPLTTYATVDDEGHTEAQLQLHPQAEASTPIMFAAHANGKRKQQWAAAGFYNGKIAAPTLCQHALSLEQLRTIDSGQANTQLRQSILGKWDFSQFMTTDRFADGSAYLQHGSLINAPTRAVPGPRWDGEHHDWKQNPSLWDAVHFHDDDLYDAQWDVDFTLKVPETLSSGLYAVRLSAGADSEYVPFAVRPKPGKEAKICFLLPTASYMAYANEHFTTNPWGGELMWYRSTVLNPDHLFLNEHREYGHSCYDRHSDNSPVYYSSRLRPILNMRPMQQGILGGFGSSLWQFNADTHIIDWMSAEGFEFDVITDEDLHQQGLAALKPYNVVVSGSHPEYYTKDMWDGLYEFTQQGGRLMYLGANGYYWRCGYDQHRPGLLEIRRAEDGSRASEPPTGEYYLSTTGEYSGLWRRQGRRSPQVLTGVGFSAEGFDVSSYYRQTPDRDNPRVEWMFDGIGSEELLGDFGLIGGGAAGLELDRVDRNLGTPPHALVVASSEGHTDAYMLVAEELLFNLPACSGTQCDWVRADICFYETPHGGAVWSVGSIAYAGSLSHNGYDNNIARLTGNVLRRFADGTPFPLP</sequence>
<dbReference type="SUPFAM" id="SSF49899">
    <property type="entry name" value="Concanavalin A-like lectins/glucanases"/>
    <property type="match status" value="1"/>
</dbReference>
<dbReference type="InterPro" id="IPR013320">
    <property type="entry name" value="ConA-like_dom_sf"/>
</dbReference>
<dbReference type="InterPro" id="IPR046540">
    <property type="entry name" value="DMFA2_C"/>
</dbReference>